<feature type="region of interest" description="Disordered" evidence="1">
    <location>
        <begin position="99"/>
        <end position="118"/>
    </location>
</feature>
<gene>
    <name evidence="2" type="ORF">PSHT_08311</name>
</gene>
<protein>
    <submittedName>
        <fullName evidence="2">Uncharacterized protein</fullName>
    </submittedName>
</protein>
<reference evidence="3" key="2">
    <citation type="journal article" date="2018" name="BMC Genomics">
        <title>Genomic insights into host adaptation between the wheat stripe rust pathogen (Puccinia striiformis f. sp. tritici) and the barley stripe rust pathogen (Puccinia striiformis f. sp. hordei).</title>
        <authorList>
            <person name="Xia C."/>
            <person name="Wang M."/>
            <person name="Yin C."/>
            <person name="Cornejo O.E."/>
            <person name="Hulbert S.H."/>
            <person name="Chen X."/>
        </authorList>
    </citation>
    <scope>NUCLEOTIDE SEQUENCE [LARGE SCALE GENOMIC DNA]</scope>
    <source>
        <strain evidence="3">93TX-2</strain>
    </source>
</reference>
<proteinExistence type="predicted"/>
<keyword evidence="3" id="KW-1185">Reference proteome</keyword>
<evidence type="ECO:0000313" key="2">
    <source>
        <dbReference type="EMBL" id="POW11816.1"/>
    </source>
</evidence>
<comment type="caution">
    <text evidence="2">The sequence shown here is derived from an EMBL/GenBank/DDBJ whole genome shotgun (WGS) entry which is preliminary data.</text>
</comment>
<evidence type="ECO:0000313" key="3">
    <source>
        <dbReference type="Proteomes" id="UP000238274"/>
    </source>
</evidence>
<dbReference type="PANTHER" id="PTHR35871">
    <property type="entry name" value="EXPRESSED PROTEIN"/>
    <property type="match status" value="1"/>
</dbReference>
<organism evidence="2 3">
    <name type="scientific">Puccinia striiformis</name>
    <dbReference type="NCBI Taxonomy" id="27350"/>
    <lineage>
        <taxon>Eukaryota</taxon>
        <taxon>Fungi</taxon>
        <taxon>Dikarya</taxon>
        <taxon>Basidiomycota</taxon>
        <taxon>Pucciniomycotina</taxon>
        <taxon>Pucciniomycetes</taxon>
        <taxon>Pucciniales</taxon>
        <taxon>Pucciniaceae</taxon>
        <taxon>Puccinia</taxon>
    </lineage>
</organism>
<sequence>MALTIAQIAQRKRRSGETGNSAPRPAKPSKKVKPSTKSVLTLTPTILIPSDDEETDNVKIQLMGLQENNDSEDEIEIMDFQKREIEEKDLANDIVQLIQASPDDGTSDEDKLSGSDLDGEEETFKSLWPVFTMAHPLKSPSTSARKLCSGKIGYQKPVENPSSPSSKFIRAPTPRQTDHYPRKEKIKALRKNNPMSIENYLIREKKPDKPTVNHNRQDLAPPRNLTAANQTSVELRLSHYSALYHSVPNRQPMMINIPEKALARWNKLNHAINFVMAEYRKKLKINPQWKYDSATIANLHEYNELWREFTIKHIKAPSNAAAVTTAQSGICRLVCEGAP</sequence>
<name>A0A2S4VQJ6_9BASI</name>
<reference evidence="3" key="3">
    <citation type="journal article" date="2018" name="Mol. Plant Microbe Interact.">
        <title>Genome sequence resources for the wheat stripe rust pathogen (Puccinia striiformis f. sp. tritici) and the barley stripe rust pathogen (Puccinia striiformis f. sp. hordei).</title>
        <authorList>
            <person name="Xia C."/>
            <person name="Wang M."/>
            <person name="Yin C."/>
            <person name="Cornejo O.E."/>
            <person name="Hulbert S.H."/>
            <person name="Chen X."/>
        </authorList>
    </citation>
    <scope>NUCLEOTIDE SEQUENCE [LARGE SCALE GENOMIC DNA]</scope>
    <source>
        <strain evidence="3">93TX-2</strain>
    </source>
</reference>
<evidence type="ECO:0000256" key="1">
    <source>
        <dbReference type="SAM" id="MobiDB-lite"/>
    </source>
</evidence>
<accession>A0A2S4VQJ6</accession>
<dbReference type="VEuPathDB" id="FungiDB:PSTT_15747"/>
<dbReference type="OrthoDB" id="10629858at2759"/>
<dbReference type="VEuPathDB" id="FungiDB:PSHT_08311"/>
<dbReference type="EMBL" id="PKSM01000108">
    <property type="protein sequence ID" value="POW11816.1"/>
    <property type="molecule type" value="Genomic_DNA"/>
</dbReference>
<dbReference type="Proteomes" id="UP000238274">
    <property type="component" value="Unassembled WGS sequence"/>
</dbReference>
<dbReference type="PANTHER" id="PTHR35871:SF1">
    <property type="entry name" value="CXC1-LIKE CYSTEINE CLUSTER ASSOCIATED WITH KDZ TRANSPOSASES DOMAIN-CONTAINING PROTEIN"/>
    <property type="match status" value="1"/>
</dbReference>
<feature type="region of interest" description="Disordered" evidence="1">
    <location>
        <begin position="155"/>
        <end position="181"/>
    </location>
</feature>
<dbReference type="AlphaFoldDB" id="A0A2S4VQJ6"/>
<feature type="region of interest" description="Disordered" evidence="1">
    <location>
        <begin position="1"/>
        <end position="38"/>
    </location>
</feature>
<reference evidence="2 3" key="1">
    <citation type="submission" date="2017-12" db="EMBL/GenBank/DDBJ databases">
        <title>Gene loss provides genomic basis for host adaptation in cereal stripe rust fungi.</title>
        <authorList>
            <person name="Xia C."/>
        </authorList>
    </citation>
    <scope>NUCLEOTIDE SEQUENCE [LARGE SCALE GENOMIC DNA]</scope>
    <source>
        <strain evidence="2 3">93TX-2</strain>
    </source>
</reference>